<keyword evidence="1" id="KW-0676">Redox-active center</keyword>
<dbReference type="Proteomes" id="UP000536179">
    <property type="component" value="Unassembled WGS sequence"/>
</dbReference>
<dbReference type="InterPro" id="IPR013766">
    <property type="entry name" value="Thioredoxin_domain"/>
</dbReference>
<evidence type="ECO:0000313" key="4">
    <source>
        <dbReference type="EMBL" id="MBB3206922.1"/>
    </source>
</evidence>
<dbReference type="PROSITE" id="PS00194">
    <property type="entry name" value="THIOREDOXIN_1"/>
    <property type="match status" value="1"/>
</dbReference>
<evidence type="ECO:0000313" key="5">
    <source>
        <dbReference type="Proteomes" id="UP000536179"/>
    </source>
</evidence>
<reference evidence="4 5" key="1">
    <citation type="submission" date="2020-08" db="EMBL/GenBank/DDBJ databases">
        <title>Genomic Encyclopedia of Type Strains, Phase III (KMG-III): the genomes of soil and plant-associated and newly described type strains.</title>
        <authorList>
            <person name="Whitman W."/>
        </authorList>
    </citation>
    <scope>NUCLEOTIDE SEQUENCE [LARGE SCALE GENOMIC DNA]</scope>
    <source>
        <strain evidence="4 5">CECT 8075</strain>
    </source>
</reference>
<dbReference type="InterPro" id="IPR050553">
    <property type="entry name" value="Thioredoxin_ResA/DsbE_sf"/>
</dbReference>
<keyword evidence="4" id="KW-0413">Isomerase</keyword>
<feature type="signal peptide" evidence="2">
    <location>
        <begin position="1"/>
        <end position="33"/>
    </location>
</feature>
<sequence length="644" mass="70628">MNHSLSPQSRCLHPITLSLGVLATLMCGAVSHAAPPSAAAALGLKPVQSGVEFDEVADDQIARCEVRDIERKDWSGWEVLAADGTMLRRFADTNGDKRVDLWSYFQYGVEVYRDVDANFNGKADQYRWMATGGTRWGLDSDEDGTIDEWKTISAEEVTMELIAALATEDATRFATLLATPSEIKSVGITGDMQASLARKATRAASKFKEFAKSQRVVDRNAKWLQFAATSPGVMPAGEPGFDKDVTAYENAVAMFESGDRSGQLLVGTILRTGETWKLLDLPVLAENGEPIAQSGGNFFTPGGSTAPTANGSSAGDAKTQQLVSQLEAIDTRLVRATESKELALLNAKRADIVASLVDAATSPEDRDTWTRQLVDTVSVAVQSGAYPEGLKRLQSLARTLSNSNSPESQALRAYTEYQLIGTEYIARQSPDADFAKIQEWWLGELTEFTERYPRAPETASAKLQLALSKEFEGDDKAALKFYQEVSTDFRGTDAAERATGAAVRLQSVGREVELEGRTIQGKPFRLSQMRGRPIVLHYWATWCEPCKQDMKRLRSLQARYQRAGLQLIGVNIDNSREQAVAFLKENSVPWVQLYEDGGLEGSPLAKQFGVQTLPTMMLIDSKGRVVRHNVGEAELDSELAEMLK</sequence>
<dbReference type="Pfam" id="PF00578">
    <property type="entry name" value="AhpC-TSA"/>
    <property type="match status" value="1"/>
</dbReference>
<comment type="caution">
    <text evidence="4">The sequence shown here is derived from an EMBL/GenBank/DDBJ whole genome shotgun (WGS) entry which is preliminary data.</text>
</comment>
<gene>
    <name evidence="4" type="ORF">FHS27_002736</name>
</gene>
<dbReference type="GO" id="GO:0016491">
    <property type="term" value="F:oxidoreductase activity"/>
    <property type="evidence" value="ECO:0007669"/>
    <property type="project" value="InterPro"/>
</dbReference>
<dbReference type="InterPro" id="IPR011990">
    <property type="entry name" value="TPR-like_helical_dom_sf"/>
</dbReference>
<keyword evidence="2" id="KW-0732">Signal</keyword>
<organism evidence="4 5">
    <name type="scientific">Aporhodopirellula rubra</name>
    <dbReference type="NCBI Taxonomy" id="980271"/>
    <lineage>
        <taxon>Bacteria</taxon>
        <taxon>Pseudomonadati</taxon>
        <taxon>Planctomycetota</taxon>
        <taxon>Planctomycetia</taxon>
        <taxon>Pirellulales</taxon>
        <taxon>Pirellulaceae</taxon>
        <taxon>Aporhodopirellula</taxon>
    </lineage>
</organism>
<evidence type="ECO:0000259" key="3">
    <source>
        <dbReference type="PROSITE" id="PS51352"/>
    </source>
</evidence>
<dbReference type="RefSeq" id="WP_184305340.1">
    <property type="nucleotide sequence ID" value="NZ_JACHXU010000008.1"/>
</dbReference>
<dbReference type="Gene3D" id="3.40.30.10">
    <property type="entry name" value="Glutaredoxin"/>
    <property type="match status" value="1"/>
</dbReference>
<feature type="domain" description="Thioredoxin" evidence="3">
    <location>
        <begin position="503"/>
        <end position="644"/>
    </location>
</feature>
<proteinExistence type="predicted"/>
<dbReference type="InterPro" id="IPR000866">
    <property type="entry name" value="AhpC/TSA"/>
</dbReference>
<evidence type="ECO:0000256" key="2">
    <source>
        <dbReference type="SAM" id="SignalP"/>
    </source>
</evidence>
<accession>A0A7W5DZA0</accession>
<keyword evidence="5" id="KW-1185">Reference proteome</keyword>
<dbReference type="SUPFAM" id="SSF52833">
    <property type="entry name" value="Thioredoxin-like"/>
    <property type="match status" value="1"/>
</dbReference>
<dbReference type="GO" id="GO:0006950">
    <property type="term" value="P:response to stress"/>
    <property type="evidence" value="ECO:0007669"/>
    <property type="project" value="UniProtKB-ARBA"/>
</dbReference>
<dbReference type="InterPro" id="IPR036249">
    <property type="entry name" value="Thioredoxin-like_sf"/>
</dbReference>
<dbReference type="EMBL" id="JACHXU010000008">
    <property type="protein sequence ID" value="MBB3206922.1"/>
    <property type="molecule type" value="Genomic_DNA"/>
</dbReference>
<feature type="chain" id="PRO_5030545046" evidence="2">
    <location>
        <begin position="34"/>
        <end position="644"/>
    </location>
</feature>
<dbReference type="GO" id="GO:0016853">
    <property type="term" value="F:isomerase activity"/>
    <property type="evidence" value="ECO:0007669"/>
    <property type="project" value="UniProtKB-KW"/>
</dbReference>
<dbReference type="PROSITE" id="PS51352">
    <property type="entry name" value="THIOREDOXIN_2"/>
    <property type="match status" value="1"/>
</dbReference>
<evidence type="ECO:0000256" key="1">
    <source>
        <dbReference type="ARBA" id="ARBA00023284"/>
    </source>
</evidence>
<dbReference type="PANTHER" id="PTHR42852:SF13">
    <property type="entry name" value="PROTEIN DIPZ"/>
    <property type="match status" value="1"/>
</dbReference>
<dbReference type="InterPro" id="IPR017937">
    <property type="entry name" value="Thioredoxin_CS"/>
</dbReference>
<dbReference type="PANTHER" id="PTHR42852">
    <property type="entry name" value="THIOL:DISULFIDE INTERCHANGE PROTEIN DSBE"/>
    <property type="match status" value="1"/>
</dbReference>
<name>A0A7W5DZA0_9BACT</name>
<dbReference type="AlphaFoldDB" id="A0A7W5DZA0"/>
<protein>
    <submittedName>
        <fullName evidence="4">Thiol-disulfide isomerase/thioredoxin</fullName>
    </submittedName>
</protein>
<dbReference type="Gene3D" id="1.25.40.10">
    <property type="entry name" value="Tetratricopeptide repeat domain"/>
    <property type="match status" value="1"/>
</dbReference>
<dbReference type="GO" id="GO:0016209">
    <property type="term" value="F:antioxidant activity"/>
    <property type="evidence" value="ECO:0007669"/>
    <property type="project" value="InterPro"/>
</dbReference>
<dbReference type="CDD" id="cd02966">
    <property type="entry name" value="TlpA_like_family"/>
    <property type="match status" value="1"/>
</dbReference>